<dbReference type="OrthoDB" id="9799818at2"/>
<dbReference type="EMBL" id="CP034248">
    <property type="protein sequence ID" value="AZK48820.1"/>
    <property type="molecule type" value="Genomic_DNA"/>
</dbReference>
<accession>A0A3Q8SEF3</accession>
<keyword evidence="2" id="KW-1185">Reference proteome</keyword>
<gene>
    <name evidence="1" type="ORF">EIM92_01090</name>
</gene>
<sequence length="81" mass="9068">MAIGPYCPHRLCFEITNLHTELSPKDIFVAHRSLGAAIKAAGIGTLNDPNVIADMWYQAYAEKRIWEEEYPNGVPPETIVL</sequence>
<proteinExistence type="predicted"/>
<dbReference type="Proteomes" id="UP000273145">
    <property type="component" value="Chromosome"/>
</dbReference>
<dbReference type="KEGG" id="plen:EIM92_01090"/>
<reference evidence="1 2" key="1">
    <citation type="submission" date="2018-11" db="EMBL/GenBank/DDBJ databases">
        <title>Genome sequencing of Paenibacillus lentus DSM25539(T).</title>
        <authorList>
            <person name="Kook J.-K."/>
            <person name="Park S.-N."/>
            <person name="Lim Y.K."/>
        </authorList>
    </citation>
    <scope>NUCLEOTIDE SEQUENCE [LARGE SCALE GENOMIC DNA]</scope>
    <source>
        <strain evidence="1 2">DSM 25539</strain>
    </source>
</reference>
<dbReference type="AlphaFoldDB" id="A0A3Q8SEF3"/>
<name>A0A3Q8SEF3_9BACL</name>
<evidence type="ECO:0000313" key="1">
    <source>
        <dbReference type="EMBL" id="AZK48820.1"/>
    </source>
</evidence>
<evidence type="ECO:0000313" key="2">
    <source>
        <dbReference type="Proteomes" id="UP000273145"/>
    </source>
</evidence>
<organism evidence="1 2">
    <name type="scientific">Paenibacillus lentus</name>
    <dbReference type="NCBI Taxonomy" id="1338368"/>
    <lineage>
        <taxon>Bacteria</taxon>
        <taxon>Bacillati</taxon>
        <taxon>Bacillota</taxon>
        <taxon>Bacilli</taxon>
        <taxon>Bacillales</taxon>
        <taxon>Paenibacillaceae</taxon>
        <taxon>Paenibacillus</taxon>
    </lineage>
</organism>
<protein>
    <submittedName>
        <fullName evidence="1">Dehydrogenase</fullName>
    </submittedName>
</protein>